<dbReference type="Gene3D" id="3.30.70.1230">
    <property type="entry name" value="Nucleotide cyclase"/>
    <property type="match status" value="3"/>
</dbReference>
<feature type="signal peptide" evidence="3">
    <location>
        <begin position="1"/>
        <end position="22"/>
    </location>
</feature>
<reference evidence="5" key="1">
    <citation type="journal article" date="2020" name="bioRxiv">
        <title>Comparative genomics of Chlamydomonas.</title>
        <authorList>
            <person name="Craig R.J."/>
            <person name="Hasan A.R."/>
            <person name="Ness R.W."/>
            <person name="Keightley P.D."/>
        </authorList>
    </citation>
    <scope>NUCLEOTIDE SEQUENCE</scope>
    <source>
        <strain evidence="5">CCAP 11/173</strain>
    </source>
</reference>
<dbReference type="GO" id="GO:0009190">
    <property type="term" value="P:cyclic nucleotide biosynthetic process"/>
    <property type="evidence" value="ECO:0007669"/>
    <property type="project" value="InterPro"/>
</dbReference>
<feature type="compositionally biased region" description="Low complexity" evidence="1">
    <location>
        <begin position="1088"/>
        <end position="1121"/>
    </location>
</feature>
<accession>A0A835SZ16</accession>
<feature type="region of interest" description="Disordered" evidence="1">
    <location>
        <begin position="1420"/>
        <end position="1455"/>
    </location>
</feature>
<dbReference type="Gene3D" id="3.40.190.10">
    <property type="entry name" value="Periplasmic binding protein-like II"/>
    <property type="match status" value="1"/>
</dbReference>
<keyword evidence="2" id="KW-0812">Transmembrane</keyword>
<evidence type="ECO:0000313" key="6">
    <source>
        <dbReference type="Proteomes" id="UP000613740"/>
    </source>
</evidence>
<feature type="region of interest" description="Disordered" evidence="1">
    <location>
        <begin position="2350"/>
        <end position="2380"/>
    </location>
</feature>
<feature type="region of interest" description="Disordered" evidence="1">
    <location>
        <begin position="1151"/>
        <end position="1259"/>
    </location>
</feature>
<feature type="region of interest" description="Disordered" evidence="1">
    <location>
        <begin position="2174"/>
        <end position="2218"/>
    </location>
</feature>
<feature type="compositionally biased region" description="Gly residues" evidence="1">
    <location>
        <begin position="1206"/>
        <end position="1216"/>
    </location>
</feature>
<feature type="compositionally biased region" description="Low complexity" evidence="1">
    <location>
        <begin position="2350"/>
        <end position="2368"/>
    </location>
</feature>
<dbReference type="Proteomes" id="UP000613740">
    <property type="component" value="Unassembled WGS sequence"/>
</dbReference>
<evidence type="ECO:0000313" key="5">
    <source>
        <dbReference type="EMBL" id="KAG2434341.1"/>
    </source>
</evidence>
<keyword evidence="2" id="KW-1133">Transmembrane helix</keyword>
<protein>
    <recommendedName>
        <fullName evidence="4">Guanylate cyclase domain-containing protein</fullName>
    </recommendedName>
</protein>
<feature type="compositionally biased region" description="Low complexity" evidence="1">
    <location>
        <begin position="2519"/>
        <end position="2535"/>
    </location>
</feature>
<comment type="caution">
    <text evidence="5">The sequence shown here is derived from an EMBL/GenBank/DDBJ whole genome shotgun (WGS) entry which is preliminary data.</text>
</comment>
<organism evidence="5 6">
    <name type="scientific">Chlamydomonas schloesseri</name>
    <dbReference type="NCBI Taxonomy" id="2026947"/>
    <lineage>
        <taxon>Eukaryota</taxon>
        <taxon>Viridiplantae</taxon>
        <taxon>Chlorophyta</taxon>
        <taxon>core chlorophytes</taxon>
        <taxon>Chlorophyceae</taxon>
        <taxon>CS clade</taxon>
        <taxon>Chlamydomonadales</taxon>
        <taxon>Chlamydomonadaceae</taxon>
        <taxon>Chlamydomonas</taxon>
    </lineage>
</organism>
<dbReference type="SUPFAM" id="SSF55073">
    <property type="entry name" value="Nucleotide cyclase"/>
    <property type="match status" value="2"/>
</dbReference>
<feature type="compositionally biased region" description="Low complexity" evidence="1">
    <location>
        <begin position="1437"/>
        <end position="1447"/>
    </location>
</feature>
<dbReference type="EMBL" id="JAEHOD010000058">
    <property type="protein sequence ID" value="KAG2434341.1"/>
    <property type="molecule type" value="Genomic_DNA"/>
</dbReference>
<feature type="region of interest" description="Disordered" evidence="1">
    <location>
        <begin position="1940"/>
        <end position="1975"/>
    </location>
</feature>
<evidence type="ECO:0000259" key="4">
    <source>
        <dbReference type="PROSITE" id="PS50125"/>
    </source>
</evidence>
<feature type="compositionally biased region" description="Low complexity" evidence="1">
    <location>
        <begin position="2186"/>
        <end position="2199"/>
    </location>
</feature>
<feature type="compositionally biased region" description="Low complexity" evidence="1">
    <location>
        <begin position="1528"/>
        <end position="1546"/>
    </location>
</feature>
<feature type="region of interest" description="Disordered" evidence="1">
    <location>
        <begin position="1488"/>
        <end position="1555"/>
    </location>
</feature>
<dbReference type="PROSITE" id="PS50125">
    <property type="entry name" value="GUANYLATE_CYCLASE_2"/>
    <property type="match status" value="1"/>
</dbReference>
<dbReference type="InterPro" id="IPR029787">
    <property type="entry name" value="Nucleotide_cyclase"/>
</dbReference>
<feature type="compositionally biased region" description="Low complexity" evidence="1">
    <location>
        <begin position="1780"/>
        <end position="1789"/>
    </location>
</feature>
<feature type="region of interest" description="Disordered" evidence="1">
    <location>
        <begin position="1990"/>
        <end position="2015"/>
    </location>
</feature>
<proteinExistence type="predicted"/>
<feature type="compositionally biased region" description="Polar residues" evidence="1">
    <location>
        <begin position="2006"/>
        <end position="2015"/>
    </location>
</feature>
<dbReference type="InterPro" id="IPR050697">
    <property type="entry name" value="Adenylyl/Guanylyl_Cyclase_3/4"/>
</dbReference>
<dbReference type="Pfam" id="PF00211">
    <property type="entry name" value="Guanylate_cyc"/>
    <property type="match status" value="1"/>
</dbReference>
<feature type="region of interest" description="Disordered" evidence="1">
    <location>
        <begin position="1072"/>
        <end position="1121"/>
    </location>
</feature>
<feature type="compositionally biased region" description="Gly residues" evidence="1">
    <location>
        <begin position="1232"/>
        <end position="1245"/>
    </location>
</feature>
<evidence type="ECO:0000256" key="2">
    <source>
        <dbReference type="SAM" id="Phobius"/>
    </source>
</evidence>
<feature type="region of interest" description="Disordered" evidence="1">
    <location>
        <begin position="2497"/>
        <end position="2536"/>
    </location>
</feature>
<sequence>MQPVRVLRGLGLAAALAAGAAATDQQANADDALSVVAEGRWDNWTAAAAAGTAGGGAAGPAGQPISLSAVAVAETDMALLPMLRAHAAGNTSWLRQLNASAAAGAELPAELLTPPLGGTDGPAAAPLLLLYRRDWWQRLVEMWGLGGNSGDGSGSGGGSGNATFAEQLLPPTWDLLVRLLGVLRNSDLDGNGSADHVLCADLQPGCKGWAVLAAVYASVAQTQGTQQGMWFNATDLRPAVGGPAMQAALQTYAALAASNAAPFTPGGAAVSLSNVSVSPDELLQGGDGSGSSGGGPACGAVNPLFAAGRCLFTIDWATAALRLTRNRTLSGGLFGQLGAAPLPGSSSSYVVPPAPPPATPAAAQPSSPASADGGGSSSSGGASPGGGGGGSGVTALQQRPLRQCSAATCPHAREEVVAPTLQALLSAGGGNRDSNASPPQPTQPLPLLVNRAPLLGEASNVWVLAPDRTLLQLLRTSEFVRRVGFQLDLKLQLLRDDDATARLCQRELQNLALALASESPEALPHSAAGSGCAAAPPVIPTTTPPPPGAVAGVALTNGSAGGQPAAARPLAGSFAAAAAAATVGGLCGGLLPVLTGANLQVPGDVAGVATAAAATSQEAQQQRQAQAVEVLGLNPRDLTAVRQALLDALSHPNAALDIQLPYSSRYRQVLDDLAAAALNAAAAAATTATGAAATTTAATSAAGAKTAGGSSVRRLRQAADADADADEAARVASVVAELAANASQQFERLAQQAFPYSALIQRLYWNSIGFRPPNNNTAGGVPIAGGSRGNASSNSSSSSSSSGSAQSAALRIGLPVAVAVGGALALALLGVVCYLYVIAPRGARARSRRYRAAQPPGAGPATTLVMTDVQNSTLLWEVLPQDVMDHCLSLHHHVMREAIAANAGHEVFTEGDAFAVCFHGPDDALGFALDVQMALLEQPWPRELLQQPDAAEVWVMRRSPTTTTAAPAAAAPQQHQQQASTVAMPLAALSRLPSSLGRLGQQQHLQLHHLHSPDTAALPLPASTLPSPPAPTSAKLLIEGAIKGGRTATTAGPSSAGPTTSTADDLAAVVHPPQRSATTAQLLPPNAPSTSGASAAGSQWTTTIGGGSSTVSGTDRGSDGSRWSAVSAAVAAGATRPGGVARNSAAAASSAGGAAAGGKAGGPQDGGAARRRLVRWQSEPRRSTTWLSMMRQEREGREEQEEEGSGTAGGGGAPKGGGEKRQQSVSLTGGVVPYGGSGGGGGAGNAGDDDDDDILPPLPQQEGHQVATAAYCDDEAMPSPFVRAQQQQQQQQQVAAAAVRVATMARAAAAELGGTRQQPSNPLEDPAEAETAPTAAGPITSSGGARAAHQQGATPIAAQAEDAAASAGGAADLPLPGRAGGSAPAPSSASAAAAAPAHSDTLEAVRTASWRRRAARAAAVGAAAPPEAVIEEEGDEAAATATPQQEQEVGERKADRGSCFADAGVAAAVLQAAGTAAGRSAVPTATAAGLPSVSPGGSVREEHKSAEGTSGRASSGVMEVSAAAAKTSAGLSGHSSSGASSGQGRARGPKPSLLPAVEDTATDVDAEWQSLVTWDASLTPAAHVLMQQPVMMFSPAGHTAAPSGTAPAAAAGPTPPVGLPAVAPTAVAPSTSAFAGAGRALVAATRLAGQSGRRLLRSITPPQRATLPPQHQHQQQQQQQQHQQQQQQQQGHDPVAEGEAAAGVVDLLPEAPSLQRQASGYNQVDSLATAVSIPRPAATADGSVAAATAAVAGGLVGRISSLMMLAPARSIGAGGGGVGAPAHAAAPAGREGGGSGGLGGIVTIPTAAVSRLIHSDSGRRHQQAGQHQRLQGPQQPQQRSHFFRAVAPSEPGAGAGLLVDLSVSDAPAAVRRMQHVHMWAASAPPQEHLAGVAQGAALPLWGTLPQPVQLAQQQQPPQHQHQSSFKRLFAKLKSVRMPSLLRRGGSDSPHANPGMTPGSPTLLSEQQQQQQQQQQAFLGLPQLHYPGTEGQVLLSSAGGGRHQMPRASSPSPSPWNTLEQQVAVVAALRGGAGRRGGAPAGGAGASSALAGAVTAPVDATATAGRMAPGGVAAAAAAAAAVAITMGTGSPHLSNSGALNAIGGGGGGGNSGGGARPRASLEDINLAALRVGSRLGPEQRQQQEQLLLQLQLQQQLQHQQQQMHMHMLSPAGSVVERPHHHQHQLLPSSRPAVTATTTTGSGDGRSGRRGSPAPLATRASVDREQALLLTVLRLMRPDERRQQLAQLRQQAREASFSAGSRLPPRAASVTAGMPLAAGWPLGAGGGMLTDATGADLPLGPAADVESGLSPPLPRPLMVGPATIHLGSSERRRGVAHGHAGGSSHPPAIMQQAAEQAAGADVPGAATAPAGGDGVDEAPPGARDLVSVGDLLAAAASAAGGRSAIVPGLVSQFFASLWADINSAAHEAAAAVGLRGGGGGGGGGGAPLEERLPSGARMLPPSFGDSQTSTAASCGGGGSAAIASAAAAAAGIDASVEGAEGRASAGDGQRRPTSEQGGVSAPVPQGGASAAAPPAKAAGGGGVVGGGLISMAAATIADALRPLYERLRNEDVPALLQLHQNQLQSSTTLQQNGRWTLSGSEAGGGGGPGGGDRLSGSKTPRFMRRLSISPYMPGATTASVTAVAHGSGAGAGGQQHQHQHHQQQQQQGEPVLAFRGLRVRVGLHSGPRMHEVLTLVQDGIAAAAFTGDFLLAAKEVSDSAMGGMVVLSGSTFRALQQQLRSGTAGVVAECAMLLHLGEHVIKPPQLERDSESVIGRAAAAAASHANLPTAPNLPPATRELYAAVFPSLACRLALLPSPVRTHSELVPGCLSAPAGLVAPVFCNVVGVEALLAWEALVQERLMRAAAVASAAALAPCRPLEGPAGASMPGLPGAPMVAPMASALGFQGASGGSAMPFAGAAGGLSIFGLWPGQQQGMLMGSADCSGVGIVRAALEMFCDMAQEAASRHGGYVVASSADGAHWVLVFGCAEAAVGWGLDMLQAMLTAEWPDGFLEHELTEEAWEGGRLVKRGLRLRIGVDFGRAMVRLVPRSGRLDYVGRPMNRAARIAAKAKAASLLVSDAAWSAARPALGSSVAATNLGTMQLKGVKEQLELWALRASDGRGDGEQEAQDDLGEK</sequence>
<feature type="compositionally biased region" description="Low complexity" evidence="1">
    <location>
        <begin position="1670"/>
        <end position="1690"/>
    </location>
</feature>
<feature type="compositionally biased region" description="Low complexity" evidence="1">
    <location>
        <begin position="1823"/>
        <end position="1839"/>
    </location>
</feature>
<keyword evidence="2" id="KW-0472">Membrane</keyword>
<gene>
    <name evidence="5" type="ORF">HYH02_012359</name>
</gene>
<dbReference type="InterPro" id="IPR001054">
    <property type="entry name" value="A/G_cyclase"/>
</dbReference>
<feature type="compositionally biased region" description="Gly residues" evidence="1">
    <location>
        <begin position="1790"/>
        <end position="1799"/>
    </location>
</feature>
<feature type="region of interest" description="Disordered" evidence="1">
    <location>
        <begin position="1663"/>
        <end position="1697"/>
    </location>
</feature>
<evidence type="ECO:0000256" key="1">
    <source>
        <dbReference type="SAM" id="MobiDB-lite"/>
    </source>
</evidence>
<feature type="compositionally biased region" description="Low complexity" evidence="1">
    <location>
        <begin position="360"/>
        <end position="371"/>
    </location>
</feature>
<evidence type="ECO:0000256" key="3">
    <source>
        <dbReference type="SAM" id="SignalP"/>
    </source>
</evidence>
<name>A0A835SZ16_9CHLO</name>
<feature type="domain" description="Guanylate cyclase" evidence="4">
    <location>
        <begin position="3028"/>
        <end position="3065"/>
    </location>
</feature>
<feature type="region of interest" description="Disordered" evidence="1">
    <location>
        <begin position="2436"/>
        <end position="2473"/>
    </location>
</feature>
<feature type="region of interest" description="Disordered" evidence="1">
    <location>
        <begin position="1776"/>
        <end position="1799"/>
    </location>
</feature>
<dbReference type="PANTHER" id="PTHR43081">
    <property type="entry name" value="ADENYLATE CYCLASE, TERMINAL-DIFFERENTIATION SPECIFIC-RELATED"/>
    <property type="match status" value="1"/>
</dbReference>
<keyword evidence="6" id="KW-1185">Reference proteome</keyword>
<feature type="compositionally biased region" description="Low complexity" evidence="1">
    <location>
        <begin position="1966"/>
        <end position="1975"/>
    </location>
</feature>
<dbReference type="OrthoDB" id="545881at2759"/>
<feature type="region of interest" description="Disordered" evidence="1">
    <location>
        <begin position="779"/>
        <end position="802"/>
    </location>
</feature>
<keyword evidence="3" id="KW-0732">Signal</keyword>
<feature type="region of interest" description="Disordered" evidence="1">
    <location>
        <begin position="345"/>
        <end position="395"/>
    </location>
</feature>
<feature type="compositionally biased region" description="Low complexity" evidence="1">
    <location>
        <begin position="1357"/>
        <end position="1397"/>
    </location>
</feature>
<feature type="compositionally biased region" description="Gly residues" evidence="1">
    <location>
        <begin position="2599"/>
        <end position="2611"/>
    </location>
</feature>
<feature type="region of interest" description="Disordered" evidence="1">
    <location>
        <begin position="1815"/>
        <end position="1839"/>
    </location>
</feature>
<dbReference type="GO" id="GO:0035556">
    <property type="term" value="P:intracellular signal transduction"/>
    <property type="evidence" value="ECO:0007669"/>
    <property type="project" value="InterPro"/>
</dbReference>
<feature type="region of interest" description="Disordered" evidence="1">
    <location>
        <begin position="2643"/>
        <end position="2666"/>
    </location>
</feature>
<feature type="compositionally biased region" description="Gly residues" evidence="1">
    <location>
        <begin position="372"/>
        <end position="392"/>
    </location>
</feature>
<feature type="compositionally biased region" description="Gly residues" evidence="1">
    <location>
        <begin position="1154"/>
        <end position="1165"/>
    </location>
</feature>
<feature type="transmembrane region" description="Helical" evidence="2">
    <location>
        <begin position="812"/>
        <end position="839"/>
    </location>
</feature>
<feature type="region of interest" description="Disordered" evidence="1">
    <location>
        <begin position="1310"/>
        <end position="1399"/>
    </location>
</feature>
<feature type="chain" id="PRO_5032807482" description="Guanylate cyclase domain-containing protein" evidence="3">
    <location>
        <begin position="23"/>
        <end position="3133"/>
    </location>
</feature>
<dbReference type="PANTHER" id="PTHR43081:SF1">
    <property type="entry name" value="ADENYLATE CYCLASE, TERMINAL-DIFFERENTIATION SPECIFIC"/>
    <property type="match status" value="1"/>
</dbReference>
<feature type="region of interest" description="Disordered" evidence="1">
    <location>
        <begin position="2584"/>
        <end position="2616"/>
    </location>
</feature>
<feature type="compositionally biased region" description="Low complexity" evidence="1">
    <location>
        <begin position="789"/>
        <end position="802"/>
    </location>
</feature>